<protein>
    <submittedName>
        <fullName evidence="2">Uncharacterized protein</fullName>
    </submittedName>
</protein>
<dbReference type="AlphaFoldDB" id="A0AA88YG33"/>
<feature type="compositionally biased region" description="Polar residues" evidence="1">
    <location>
        <begin position="24"/>
        <end position="36"/>
    </location>
</feature>
<feature type="region of interest" description="Disordered" evidence="1">
    <location>
        <begin position="567"/>
        <end position="598"/>
    </location>
</feature>
<reference evidence="2" key="1">
    <citation type="submission" date="2019-08" db="EMBL/GenBank/DDBJ databases">
        <title>The improved chromosome-level genome for the pearl oyster Pinctada fucata martensii using PacBio sequencing and Hi-C.</title>
        <authorList>
            <person name="Zheng Z."/>
        </authorList>
    </citation>
    <scope>NUCLEOTIDE SEQUENCE</scope>
    <source>
        <strain evidence="2">ZZ-2019</strain>
        <tissue evidence="2">Adductor muscle</tissue>
    </source>
</reference>
<comment type="caution">
    <text evidence="2">The sequence shown here is derived from an EMBL/GenBank/DDBJ whole genome shotgun (WGS) entry which is preliminary data.</text>
</comment>
<evidence type="ECO:0000313" key="2">
    <source>
        <dbReference type="EMBL" id="KAK3098598.1"/>
    </source>
</evidence>
<proteinExistence type="predicted"/>
<feature type="compositionally biased region" description="Basic and acidic residues" evidence="1">
    <location>
        <begin position="1"/>
        <end position="21"/>
    </location>
</feature>
<feature type="region of interest" description="Disordered" evidence="1">
    <location>
        <begin position="265"/>
        <end position="294"/>
    </location>
</feature>
<keyword evidence="3" id="KW-1185">Reference proteome</keyword>
<dbReference type="EMBL" id="VSWD01000007">
    <property type="protein sequence ID" value="KAK3098598.1"/>
    <property type="molecule type" value="Genomic_DNA"/>
</dbReference>
<sequence>MSEERKFYVHTKVREKVRDGNDGDVSNQSETGSIRTVSEKDKKNQAGMGIHRKFEIRERKETKIGRDIVEYDVITDDEDDARLDAGHYTEAIPGPSHGKHENLRSVSEGYVSGSEPSAMGVSSMRGGTPSVRRRVSGRYLREEGASGPGSRDVGVQMQTCYIIPKEKILSRVRDVGTQTRRSRHLLPQNPRILSDYSMERLRLLNSRENYVFDKEKGQLYRVISTSKRTIIDSESDSFTTVSEASEYDTLTENADLDTITETEVSDDDTIKSYDIDPTHKSHYVSDSGPKPGTRSVAVQMSTKLVVRREGLPPVKVRDISIQTKIQQPAIVYDEEGSQYSETIEKIWNNQVPFFPRRSLPPVETSIINHIDIDPRKRSSSPIIIPSPPIEGTPITSPRTPGRKTRLHRSASLPSHHRGPGETPRSHRESPRTDETPRSHRDKPRHRREKPHRSKSLRHRQENAPLTSSPRLIPFVDANEEDIKPVYKPPGSALGPLSDTDIEVIESEPPKNDEIVKREPNRANVEQKTVPVIDGSMVPTTEVNKEVKPNTPDLPDSPSPVQSVEITYTERKPDGDQLGPSDDTVRKHDGDRVDPNDNTVDKLQSVHHISLTEIVTEPTVLEPEVIRSETEDTYEFLEMLKTRRRRRRRKLKSPEQPPPGPSVLIRVGGGWMKEEHHRIQHKPLHKHMKPTADGLPFVKSAYIHSYSKQPVVIKHKKDTELRYASFIP</sequence>
<feature type="region of interest" description="Disordered" evidence="1">
    <location>
        <begin position="109"/>
        <end position="131"/>
    </location>
</feature>
<accession>A0AA88YG33</accession>
<feature type="compositionally biased region" description="Basic residues" evidence="1">
    <location>
        <begin position="439"/>
        <end position="457"/>
    </location>
</feature>
<dbReference type="Proteomes" id="UP001186944">
    <property type="component" value="Unassembled WGS sequence"/>
</dbReference>
<gene>
    <name evidence="2" type="ORF">FSP39_021106</name>
</gene>
<feature type="compositionally biased region" description="Basic and acidic residues" evidence="1">
    <location>
        <begin position="423"/>
        <end position="438"/>
    </location>
</feature>
<feature type="region of interest" description="Disordered" evidence="1">
    <location>
        <begin position="643"/>
        <end position="662"/>
    </location>
</feature>
<feature type="compositionally biased region" description="Basic and acidic residues" evidence="1">
    <location>
        <begin position="268"/>
        <end position="279"/>
    </location>
</feature>
<feature type="region of interest" description="Disordered" evidence="1">
    <location>
        <begin position="542"/>
        <end position="561"/>
    </location>
</feature>
<evidence type="ECO:0000256" key="1">
    <source>
        <dbReference type="SAM" id="MobiDB-lite"/>
    </source>
</evidence>
<organism evidence="2 3">
    <name type="scientific">Pinctada imbricata</name>
    <name type="common">Atlantic pearl-oyster</name>
    <name type="synonym">Pinctada martensii</name>
    <dbReference type="NCBI Taxonomy" id="66713"/>
    <lineage>
        <taxon>Eukaryota</taxon>
        <taxon>Metazoa</taxon>
        <taxon>Spiralia</taxon>
        <taxon>Lophotrochozoa</taxon>
        <taxon>Mollusca</taxon>
        <taxon>Bivalvia</taxon>
        <taxon>Autobranchia</taxon>
        <taxon>Pteriomorphia</taxon>
        <taxon>Pterioida</taxon>
        <taxon>Pterioidea</taxon>
        <taxon>Pteriidae</taxon>
        <taxon>Pinctada</taxon>
    </lineage>
</organism>
<name>A0AA88YG33_PINIB</name>
<feature type="region of interest" description="Disordered" evidence="1">
    <location>
        <begin position="376"/>
        <end position="472"/>
    </location>
</feature>
<feature type="region of interest" description="Disordered" evidence="1">
    <location>
        <begin position="1"/>
        <end position="53"/>
    </location>
</feature>
<evidence type="ECO:0000313" key="3">
    <source>
        <dbReference type="Proteomes" id="UP001186944"/>
    </source>
</evidence>
<feature type="compositionally biased region" description="Basic and acidic residues" evidence="1">
    <location>
        <begin position="582"/>
        <end position="594"/>
    </location>
</feature>